<protein>
    <submittedName>
        <fullName evidence="2">Membrane protein</fullName>
    </submittedName>
</protein>
<dbReference type="AlphaFoldDB" id="A0A0C5JLT4"/>
<accession>A0A0C5JLT4</accession>
<keyword evidence="3" id="KW-1185">Reference proteome</keyword>
<reference evidence="2 3" key="1">
    <citation type="journal article" date="2015" name="Genome Announc.">
        <title>Complete Genome Sequence of a Novel Bacterium within the Family Rhodocyclaceae That Degrades Polycyclic Aromatic Hydrocarbons.</title>
        <authorList>
            <person name="Singleton D.R."/>
            <person name="Dickey A.N."/>
            <person name="Scholl E.H."/>
            <person name="Wright F.A."/>
            <person name="Aitken M.D."/>
        </authorList>
    </citation>
    <scope>NUCLEOTIDE SEQUENCE [LARGE SCALE GENOMIC DNA]</scope>
    <source>
        <strain evidence="3">PG1-Ca6</strain>
    </source>
</reference>
<organism evidence="2 3">
    <name type="scientific">Rugosibacter aromaticivorans</name>
    <dbReference type="NCBI Taxonomy" id="1565605"/>
    <lineage>
        <taxon>Bacteria</taxon>
        <taxon>Pseudomonadati</taxon>
        <taxon>Pseudomonadota</taxon>
        <taxon>Betaproteobacteria</taxon>
        <taxon>Nitrosomonadales</taxon>
        <taxon>Sterolibacteriaceae</taxon>
        <taxon>Rugosibacter</taxon>
    </lineage>
</organism>
<keyword evidence="1" id="KW-1133">Transmembrane helix</keyword>
<feature type="transmembrane region" description="Helical" evidence="1">
    <location>
        <begin position="12"/>
        <end position="31"/>
    </location>
</feature>
<dbReference type="KEGG" id="rbu:PG1C_07625"/>
<evidence type="ECO:0000313" key="2">
    <source>
        <dbReference type="EMBL" id="AJP48366.1"/>
    </source>
</evidence>
<keyword evidence="1" id="KW-0472">Membrane</keyword>
<evidence type="ECO:0000256" key="1">
    <source>
        <dbReference type="SAM" id="Phobius"/>
    </source>
</evidence>
<dbReference type="HOGENOM" id="CLU_149778_0_1_4"/>
<dbReference type="InterPro" id="IPR032314">
    <property type="entry name" value="DUF4845"/>
</dbReference>
<dbReference type="Proteomes" id="UP000061603">
    <property type="component" value="Chromosome"/>
</dbReference>
<proteinExistence type="predicted"/>
<evidence type="ECO:0000313" key="3">
    <source>
        <dbReference type="Proteomes" id="UP000061603"/>
    </source>
</evidence>
<dbReference type="EMBL" id="CP010554">
    <property type="protein sequence ID" value="AJP48366.1"/>
    <property type="molecule type" value="Genomic_DNA"/>
</dbReference>
<sequence length="119" mass="13019">MKFQRGVSLNGLMIGSVIFALVALLTMKVLPEWIEYGKILRVVKATAGDSSLKEATIPDVRAAYDKRADIDVIKSVTGQDIDVSKEGGELVISFAYTKKVPLFYNVSLVFDFEGSSAKK</sequence>
<name>A0A0C5JLT4_9PROT</name>
<dbReference type="Pfam" id="PF16137">
    <property type="entry name" value="DUF4845"/>
    <property type="match status" value="1"/>
</dbReference>
<gene>
    <name evidence="2" type="ORF">PG1C_07625</name>
</gene>
<dbReference type="STRING" id="1565605.PG1C_07625"/>
<dbReference type="RefSeq" id="WP_202634262.1">
    <property type="nucleotide sequence ID" value="NZ_CP010554.1"/>
</dbReference>
<keyword evidence="1" id="KW-0812">Transmembrane</keyword>